<evidence type="ECO:0000256" key="2">
    <source>
        <dbReference type="SAM" id="Phobius"/>
    </source>
</evidence>
<dbReference type="RefSeq" id="XP_044553977.1">
    <property type="nucleotide sequence ID" value="XM_044689459.1"/>
</dbReference>
<comment type="caution">
    <text evidence="3">The sequence shown here is derived from an EMBL/GenBank/DDBJ whole genome shotgun (WGS) entry which is preliminary data.</text>
</comment>
<accession>A0AA88GZK3</accession>
<proteinExistence type="predicted"/>
<dbReference type="GeneID" id="68106021"/>
<sequence length="405" mass="46362">MHTFSHDMKKNLQMHIQPLAYGLSNDTSVDAYSEKTVSLVFYGIRILFMILLVLALFILLFRNWKEYVFNKRLMYSLMLSMTVIQVLAILAGIGHSTCSLLQLKEVIGQTFFMLYYEGIIIDLILSLYCQLVTTKMLFEIYFHKEQYWMRKNKRAWRMRHCVLVFAVSVAVCTAIFTILVVPAVLLTLMFYYFPNVNQEIARQAAIYRFYVDAVLGVLHILTMAAIGIINVILVVSLVKKLLSSGMVSFQRKMAALRMIMLSVGQFFLGISMGLVTFMLVLGLLNRYLFIVGGFLQTLNIFIFCVMIMFSFHSLKFLAENLERISSKRVPSELKENLEQQIKNLPENHTSNPQDMNENDSNKDGREHKGVGQPLDNTDHHQQMATSPLALISHEGVDVTPFTSLS</sequence>
<feature type="transmembrane region" description="Helical" evidence="2">
    <location>
        <begin position="287"/>
        <end position="311"/>
    </location>
</feature>
<organism evidence="3 4">
    <name type="scientific">Naegleria lovaniensis</name>
    <name type="common">Amoeba</name>
    <dbReference type="NCBI Taxonomy" id="51637"/>
    <lineage>
        <taxon>Eukaryota</taxon>
        <taxon>Discoba</taxon>
        <taxon>Heterolobosea</taxon>
        <taxon>Tetramitia</taxon>
        <taxon>Eutetramitia</taxon>
        <taxon>Vahlkampfiidae</taxon>
        <taxon>Naegleria</taxon>
    </lineage>
</organism>
<feature type="transmembrane region" description="Helical" evidence="2">
    <location>
        <begin position="259"/>
        <end position="281"/>
    </location>
</feature>
<feature type="compositionally biased region" description="Basic and acidic residues" evidence="1">
    <location>
        <begin position="359"/>
        <end position="369"/>
    </location>
</feature>
<evidence type="ECO:0000313" key="3">
    <source>
        <dbReference type="EMBL" id="KAG2392083.1"/>
    </source>
</evidence>
<keyword evidence="2" id="KW-0812">Transmembrane</keyword>
<feature type="region of interest" description="Disordered" evidence="1">
    <location>
        <begin position="343"/>
        <end position="379"/>
    </location>
</feature>
<feature type="transmembrane region" description="Helical" evidence="2">
    <location>
        <begin position="73"/>
        <end position="94"/>
    </location>
</feature>
<evidence type="ECO:0000256" key="1">
    <source>
        <dbReference type="SAM" id="MobiDB-lite"/>
    </source>
</evidence>
<feature type="compositionally biased region" description="Polar residues" evidence="1">
    <location>
        <begin position="343"/>
        <end position="355"/>
    </location>
</feature>
<keyword evidence="2" id="KW-1133">Transmembrane helix</keyword>
<feature type="transmembrane region" description="Helical" evidence="2">
    <location>
        <begin position="114"/>
        <end position="142"/>
    </location>
</feature>
<dbReference type="AlphaFoldDB" id="A0AA88GZK3"/>
<feature type="transmembrane region" description="Helical" evidence="2">
    <location>
        <begin position="213"/>
        <end position="238"/>
    </location>
</feature>
<name>A0AA88GZK3_NAELO</name>
<keyword evidence="2" id="KW-0472">Membrane</keyword>
<dbReference type="Proteomes" id="UP000816034">
    <property type="component" value="Unassembled WGS sequence"/>
</dbReference>
<evidence type="ECO:0000313" key="4">
    <source>
        <dbReference type="Proteomes" id="UP000816034"/>
    </source>
</evidence>
<feature type="transmembrane region" description="Helical" evidence="2">
    <location>
        <begin position="162"/>
        <end position="193"/>
    </location>
</feature>
<keyword evidence="4" id="KW-1185">Reference proteome</keyword>
<gene>
    <name evidence="3" type="ORF">C9374_013568</name>
</gene>
<reference evidence="3 4" key="1">
    <citation type="journal article" date="2018" name="BMC Genomics">
        <title>The genome of Naegleria lovaniensis, the basis for a comparative approach to unravel pathogenicity factors of the human pathogenic amoeba N. fowleri.</title>
        <authorList>
            <person name="Liechti N."/>
            <person name="Schurch N."/>
            <person name="Bruggmann R."/>
            <person name="Wittwer M."/>
        </authorList>
    </citation>
    <scope>NUCLEOTIDE SEQUENCE [LARGE SCALE GENOMIC DNA]</scope>
    <source>
        <strain evidence="3 4">ATCC 30569</strain>
    </source>
</reference>
<protein>
    <submittedName>
        <fullName evidence="3">Uncharacterized protein</fullName>
    </submittedName>
</protein>
<feature type="transmembrane region" description="Helical" evidence="2">
    <location>
        <begin position="39"/>
        <end position="61"/>
    </location>
</feature>
<dbReference type="EMBL" id="PYSW02000006">
    <property type="protein sequence ID" value="KAG2392083.1"/>
    <property type="molecule type" value="Genomic_DNA"/>
</dbReference>